<dbReference type="Pfam" id="PF07061">
    <property type="entry name" value="Swi5"/>
    <property type="match status" value="1"/>
</dbReference>
<feature type="region of interest" description="Disordered" evidence="5">
    <location>
        <begin position="159"/>
        <end position="212"/>
    </location>
</feature>
<comment type="similarity">
    <text evidence="1">Belongs to the SWI5/SAE3 family.</text>
</comment>
<dbReference type="InterPro" id="IPR010760">
    <property type="entry name" value="DNA-repair_Swi5"/>
</dbReference>
<dbReference type="InterPro" id="IPR024610">
    <property type="entry name" value="ING_N_histone-binding"/>
</dbReference>
<evidence type="ECO:0000259" key="6">
    <source>
        <dbReference type="SMART" id="SM01408"/>
    </source>
</evidence>
<keyword evidence="8" id="KW-1185">Reference proteome</keyword>
<evidence type="ECO:0000256" key="4">
    <source>
        <dbReference type="SAM" id="Coils"/>
    </source>
</evidence>
<keyword evidence="3" id="KW-0234">DNA repair</keyword>
<protein>
    <submittedName>
        <fullName evidence="7">Inhibitor of growth protein 5</fullName>
    </submittedName>
</protein>
<evidence type="ECO:0000313" key="7">
    <source>
        <dbReference type="EMBL" id="KAL5110131.1"/>
    </source>
</evidence>
<feature type="coiled-coil region" evidence="4">
    <location>
        <begin position="227"/>
        <end position="279"/>
    </location>
</feature>
<feature type="domain" description="Inhibitor of growth protein N-terminal histone-binding" evidence="6">
    <location>
        <begin position="3"/>
        <end position="104"/>
    </location>
</feature>
<dbReference type="Gene3D" id="1.20.5.170">
    <property type="match status" value="1"/>
</dbReference>
<comment type="caution">
    <text evidence="7">The sequence shown here is derived from an EMBL/GenBank/DDBJ whole genome shotgun (WGS) entry which is preliminary data.</text>
</comment>
<accession>A0ABR4QK36</accession>
<dbReference type="Pfam" id="PF12998">
    <property type="entry name" value="ING"/>
    <property type="match status" value="1"/>
</dbReference>
<dbReference type="InterPro" id="IPR028651">
    <property type="entry name" value="ING_fam"/>
</dbReference>
<dbReference type="SMART" id="SM01408">
    <property type="entry name" value="ING"/>
    <property type="match status" value="1"/>
</dbReference>
<evidence type="ECO:0000256" key="1">
    <source>
        <dbReference type="ARBA" id="ARBA00008060"/>
    </source>
</evidence>
<dbReference type="PANTHER" id="PTHR10333">
    <property type="entry name" value="INHIBITOR OF GROWTH PROTEIN"/>
    <property type="match status" value="1"/>
</dbReference>
<name>A0ABR4QK36_9CEST</name>
<evidence type="ECO:0000256" key="2">
    <source>
        <dbReference type="ARBA" id="ARBA00022763"/>
    </source>
</evidence>
<keyword evidence="2" id="KW-0227">DNA damage</keyword>
<evidence type="ECO:0000256" key="3">
    <source>
        <dbReference type="ARBA" id="ARBA00023204"/>
    </source>
</evidence>
<evidence type="ECO:0000313" key="8">
    <source>
        <dbReference type="Proteomes" id="UP001651158"/>
    </source>
</evidence>
<dbReference type="Gene3D" id="6.10.140.1740">
    <property type="match status" value="1"/>
</dbReference>
<dbReference type="Proteomes" id="UP001651158">
    <property type="component" value="Unassembled WGS sequence"/>
</dbReference>
<proteinExistence type="inferred from homology"/>
<organism evidence="7 8">
    <name type="scientific">Taenia crassiceps</name>
    <dbReference type="NCBI Taxonomy" id="6207"/>
    <lineage>
        <taxon>Eukaryota</taxon>
        <taxon>Metazoa</taxon>
        <taxon>Spiralia</taxon>
        <taxon>Lophotrochozoa</taxon>
        <taxon>Platyhelminthes</taxon>
        <taxon>Cestoda</taxon>
        <taxon>Eucestoda</taxon>
        <taxon>Cyclophyllidea</taxon>
        <taxon>Taeniidae</taxon>
        <taxon>Taenia</taxon>
    </lineage>
</organism>
<dbReference type="EMBL" id="JAKROA010000002">
    <property type="protein sequence ID" value="KAL5110131.1"/>
    <property type="molecule type" value="Genomic_DNA"/>
</dbReference>
<dbReference type="CDD" id="cd16859">
    <property type="entry name" value="ING_ING4_5"/>
    <property type="match status" value="1"/>
</dbReference>
<sequence>MEYFQKFLDELEQAPPYLQQEFKIIRDLDQKVQDITNEAQVKTSELLRIARDLPKDERIKRLNEIQNLFQTAEEICNDKVSRAESIYELVDRQIQRLDADMIEFKRASVLKEMKKSRNKTPLSAPSRIPASAALALALTNNPGDVLDMPIDPNEPTYCICQQKSRPKPAVTAPFKSPLRSRNGDQRRSTLPLSPKESKKPGQSTPSKRERCGGVISPERKNFCFGMAVNEEEKEHELDEAIKVLQKRICEVRGLETFTVEDMEGELKMWRELLHEYNDAKDACLYVFGQLAHIKMTTVKNLYAEYDLDMGI</sequence>
<evidence type="ECO:0000256" key="5">
    <source>
        <dbReference type="SAM" id="MobiDB-lite"/>
    </source>
</evidence>
<gene>
    <name evidence="7" type="ORF">TcWFU_003668</name>
</gene>
<keyword evidence="4" id="KW-0175">Coiled coil</keyword>
<reference evidence="7 8" key="1">
    <citation type="journal article" date="2022" name="Front. Cell. Infect. Microbiol.">
        <title>The Genomes of Two Strains of Taenia crassiceps the Animal Model for the Study of Human Cysticercosis.</title>
        <authorList>
            <person name="Bobes R.J."/>
            <person name="Estrada K."/>
            <person name="Rios-Valencia D.G."/>
            <person name="Calderon-Gallegos A."/>
            <person name="de la Torre P."/>
            <person name="Carrero J.C."/>
            <person name="Sanchez-Flores A."/>
            <person name="Laclette J.P."/>
        </authorList>
    </citation>
    <scope>NUCLEOTIDE SEQUENCE [LARGE SCALE GENOMIC DNA]</scope>
    <source>
        <strain evidence="7">WFUcys</strain>
    </source>
</reference>